<dbReference type="Proteomes" id="UP000610558">
    <property type="component" value="Unassembled WGS sequence"/>
</dbReference>
<sequence length="425" mass="47628">MGESHLRVFFIGYVWPEPRSSAAGWRTLALIESLQELGAEIHFGCAAAESDNAVDLGELGITPVNISLNCSSFEAQIQAFDPHIVIFDRFVCEEQFAWRVAKACPNALRVLDTQDLHCLRDARHRLVKQGRDANGVSYSDLDLNSELALRELAAIWRCDLSLIISEYEIEVLTAHFGVSPALLQYFPLLLGANATADTTEDHAVSPFTERKHCVVIGNFRHPPNWDALNYLRSEIWPQIRKQLPGVECHIYGAYPPPKAQQLHNEKLGFLLKGWAKDSLTVISQARLMLAPLRFGAGQKGKLLEAMACGTPSITTPIGAESMFKAEMDWPGAIATDPQLFAEAAINLYQDESLWQQAQTQAARVLNSCFDRQQHSRAFQQALSTLQADLNRHRQANFIGQMLSHHSLQAQRYMSQWIEAKNRLPQ</sequence>
<accession>A0A927GW90</accession>
<dbReference type="Gene3D" id="3.40.50.2000">
    <property type="entry name" value="Glycogen Phosphorylase B"/>
    <property type="match status" value="1"/>
</dbReference>
<dbReference type="PANTHER" id="PTHR46401">
    <property type="entry name" value="GLYCOSYLTRANSFERASE WBBK-RELATED"/>
    <property type="match status" value="1"/>
</dbReference>
<dbReference type="CDD" id="cd03801">
    <property type="entry name" value="GT4_PimA-like"/>
    <property type="match status" value="1"/>
</dbReference>
<protein>
    <submittedName>
        <fullName evidence="2">Glycosyltransferase family 4 protein</fullName>
    </submittedName>
</protein>
<proteinExistence type="predicted"/>
<evidence type="ECO:0000256" key="1">
    <source>
        <dbReference type="ARBA" id="ARBA00022679"/>
    </source>
</evidence>
<comment type="caution">
    <text evidence="2">The sequence shown here is derived from an EMBL/GenBank/DDBJ whole genome shotgun (WGS) entry which is preliminary data.</text>
</comment>
<keyword evidence="3" id="KW-1185">Reference proteome</keyword>
<evidence type="ECO:0000313" key="3">
    <source>
        <dbReference type="Proteomes" id="UP000610558"/>
    </source>
</evidence>
<evidence type="ECO:0000313" key="2">
    <source>
        <dbReference type="EMBL" id="MBD2858184.1"/>
    </source>
</evidence>
<dbReference type="EMBL" id="JACXLD010000002">
    <property type="protein sequence ID" value="MBD2858184.1"/>
    <property type="molecule type" value="Genomic_DNA"/>
</dbReference>
<organism evidence="2 3">
    <name type="scientific">Spongiibacter pelagi</name>
    <dbReference type="NCBI Taxonomy" id="2760804"/>
    <lineage>
        <taxon>Bacteria</taxon>
        <taxon>Pseudomonadati</taxon>
        <taxon>Pseudomonadota</taxon>
        <taxon>Gammaproteobacteria</taxon>
        <taxon>Cellvibrionales</taxon>
        <taxon>Spongiibacteraceae</taxon>
        <taxon>Spongiibacter</taxon>
    </lineage>
</organism>
<keyword evidence="1" id="KW-0808">Transferase</keyword>
<dbReference type="GO" id="GO:0016757">
    <property type="term" value="F:glycosyltransferase activity"/>
    <property type="evidence" value="ECO:0007669"/>
    <property type="project" value="TreeGrafter"/>
</dbReference>
<gene>
    <name evidence="2" type="ORF">IB286_04120</name>
</gene>
<dbReference type="Pfam" id="PF13692">
    <property type="entry name" value="Glyco_trans_1_4"/>
    <property type="match status" value="1"/>
</dbReference>
<name>A0A927GW90_9GAMM</name>
<dbReference type="GO" id="GO:0009103">
    <property type="term" value="P:lipopolysaccharide biosynthetic process"/>
    <property type="evidence" value="ECO:0007669"/>
    <property type="project" value="TreeGrafter"/>
</dbReference>
<dbReference type="AlphaFoldDB" id="A0A927GW90"/>
<reference evidence="2" key="1">
    <citation type="submission" date="2020-09" db="EMBL/GenBank/DDBJ databases">
        <authorList>
            <person name="Yoon J.-W."/>
        </authorList>
    </citation>
    <scope>NUCLEOTIDE SEQUENCE</scope>
    <source>
        <strain evidence="2">KMU-158</strain>
    </source>
</reference>
<dbReference type="SUPFAM" id="SSF53756">
    <property type="entry name" value="UDP-Glycosyltransferase/glycogen phosphorylase"/>
    <property type="match status" value="1"/>
</dbReference>
<dbReference type="PANTHER" id="PTHR46401:SF2">
    <property type="entry name" value="GLYCOSYLTRANSFERASE WBBK-RELATED"/>
    <property type="match status" value="1"/>
</dbReference>